<gene>
    <name evidence="2" type="ORF">GX523_04610</name>
</gene>
<protein>
    <submittedName>
        <fullName evidence="2">Septum formation initiator family protein</fullName>
    </submittedName>
</protein>
<dbReference type="EMBL" id="DUTF01000104">
    <property type="protein sequence ID" value="HHY26029.1"/>
    <property type="molecule type" value="Genomic_DNA"/>
</dbReference>
<keyword evidence="1" id="KW-0175">Coiled coil</keyword>
<evidence type="ECO:0000256" key="1">
    <source>
        <dbReference type="SAM" id="Coils"/>
    </source>
</evidence>
<feature type="coiled-coil region" evidence="1">
    <location>
        <begin position="44"/>
        <end position="78"/>
    </location>
</feature>
<name>A0A7C6Z356_9FIRM</name>
<proteinExistence type="predicted"/>
<accession>A0A7C6Z356</accession>
<dbReference type="Pfam" id="PF04977">
    <property type="entry name" value="DivIC"/>
    <property type="match status" value="1"/>
</dbReference>
<reference evidence="2 3" key="1">
    <citation type="journal article" date="2020" name="Biotechnol. Biofuels">
        <title>New insights from the biogas microbiome by comprehensive genome-resolved metagenomics of nearly 1600 species originating from multiple anaerobic digesters.</title>
        <authorList>
            <person name="Campanaro S."/>
            <person name="Treu L."/>
            <person name="Rodriguez-R L.M."/>
            <person name="Kovalovszki A."/>
            <person name="Ziels R.M."/>
            <person name="Maus I."/>
            <person name="Zhu X."/>
            <person name="Kougias P.G."/>
            <person name="Basile A."/>
            <person name="Luo G."/>
            <person name="Schluter A."/>
            <person name="Konstantinidis K.T."/>
            <person name="Angelidaki I."/>
        </authorList>
    </citation>
    <scope>NUCLEOTIDE SEQUENCE [LARGE SCALE GENOMIC DNA]</scope>
    <source>
        <strain evidence="2">AS05jafATM_4</strain>
    </source>
</reference>
<evidence type="ECO:0000313" key="2">
    <source>
        <dbReference type="EMBL" id="HHY26029.1"/>
    </source>
</evidence>
<dbReference type="InterPro" id="IPR007060">
    <property type="entry name" value="FtsL/DivIC"/>
</dbReference>
<dbReference type="AlphaFoldDB" id="A0A7C6Z356"/>
<evidence type="ECO:0000313" key="3">
    <source>
        <dbReference type="Proteomes" id="UP000553059"/>
    </source>
</evidence>
<comment type="caution">
    <text evidence="2">The sequence shown here is derived from an EMBL/GenBank/DDBJ whole genome shotgun (WGS) entry which is preliminary data.</text>
</comment>
<organism evidence="2 3">
    <name type="scientific">Desulfitobacterium dehalogenans</name>
    <dbReference type="NCBI Taxonomy" id="36854"/>
    <lineage>
        <taxon>Bacteria</taxon>
        <taxon>Bacillati</taxon>
        <taxon>Bacillota</taxon>
        <taxon>Clostridia</taxon>
        <taxon>Eubacteriales</taxon>
        <taxon>Desulfitobacteriaceae</taxon>
        <taxon>Desulfitobacterium</taxon>
    </lineage>
</organism>
<dbReference type="Proteomes" id="UP000553059">
    <property type="component" value="Unassembled WGS sequence"/>
</dbReference>
<sequence>MILTKMNPTIKESRPKTRKRRFRPLSALVVLFAFFVLLSSAYQLYELRKEVNQSVAQLNQEKENLLQQQKLLEEEILRLNTPSYIEQLAREQLGLVRKGEIRIAPKME</sequence>